<dbReference type="Pfam" id="PF02687">
    <property type="entry name" value="FtsX"/>
    <property type="match status" value="1"/>
</dbReference>
<dbReference type="EMBL" id="CP048222">
    <property type="protein sequence ID" value="QHT67792.1"/>
    <property type="molecule type" value="Genomic_DNA"/>
</dbReference>
<keyword evidence="2" id="KW-1003">Cell membrane</keyword>
<organism evidence="10 11">
    <name type="scientific">Rhodocytophaga rosea</name>
    <dbReference type="NCBI Taxonomy" id="2704465"/>
    <lineage>
        <taxon>Bacteria</taxon>
        <taxon>Pseudomonadati</taxon>
        <taxon>Bacteroidota</taxon>
        <taxon>Cytophagia</taxon>
        <taxon>Cytophagales</taxon>
        <taxon>Rhodocytophagaceae</taxon>
        <taxon>Rhodocytophaga</taxon>
    </lineage>
</organism>
<comment type="subcellular location">
    <subcellularLocation>
        <location evidence="1">Cell membrane</location>
        <topology evidence="1">Multi-pass membrane protein</topology>
    </subcellularLocation>
</comment>
<evidence type="ECO:0000259" key="8">
    <source>
        <dbReference type="Pfam" id="PF02687"/>
    </source>
</evidence>
<evidence type="ECO:0000256" key="4">
    <source>
        <dbReference type="ARBA" id="ARBA00022989"/>
    </source>
</evidence>
<dbReference type="GO" id="GO:0005886">
    <property type="term" value="C:plasma membrane"/>
    <property type="evidence" value="ECO:0007669"/>
    <property type="project" value="UniProtKB-SubCell"/>
</dbReference>
<keyword evidence="4 7" id="KW-1133">Transmembrane helix</keyword>
<dbReference type="AlphaFoldDB" id="A0A6C0GJF5"/>
<feature type="transmembrane region" description="Helical" evidence="7">
    <location>
        <begin position="21"/>
        <end position="41"/>
    </location>
</feature>
<feature type="transmembrane region" description="Helical" evidence="7">
    <location>
        <begin position="266"/>
        <end position="293"/>
    </location>
</feature>
<feature type="domain" description="ABC3 transporter permease C-terminal" evidence="8">
    <location>
        <begin position="275"/>
        <end position="387"/>
    </location>
</feature>
<evidence type="ECO:0000256" key="6">
    <source>
        <dbReference type="ARBA" id="ARBA00038076"/>
    </source>
</evidence>
<protein>
    <submittedName>
        <fullName evidence="10">FtsX-like permease family protein</fullName>
    </submittedName>
</protein>
<keyword evidence="3 7" id="KW-0812">Transmembrane</keyword>
<dbReference type="InterPro" id="IPR003838">
    <property type="entry name" value="ABC3_permease_C"/>
</dbReference>
<dbReference type="Proteomes" id="UP000480178">
    <property type="component" value="Chromosome"/>
</dbReference>
<gene>
    <name evidence="10" type="ORF">GXP67_14680</name>
</gene>
<dbReference type="InterPro" id="IPR050250">
    <property type="entry name" value="Macrolide_Exporter_MacB"/>
</dbReference>
<evidence type="ECO:0000256" key="7">
    <source>
        <dbReference type="SAM" id="Phobius"/>
    </source>
</evidence>
<accession>A0A6C0GJF5</accession>
<dbReference type="PANTHER" id="PTHR30572:SF4">
    <property type="entry name" value="ABC TRANSPORTER PERMEASE YTRF"/>
    <property type="match status" value="1"/>
</dbReference>
<comment type="similarity">
    <text evidence="6">Belongs to the ABC-4 integral membrane protein family.</text>
</comment>
<evidence type="ECO:0000256" key="1">
    <source>
        <dbReference type="ARBA" id="ARBA00004651"/>
    </source>
</evidence>
<dbReference type="GO" id="GO:0022857">
    <property type="term" value="F:transmembrane transporter activity"/>
    <property type="evidence" value="ECO:0007669"/>
    <property type="project" value="TreeGrafter"/>
</dbReference>
<evidence type="ECO:0000313" key="11">
    <source>
        <dbReference type="Proteomes" id="UP000480178"/>
    </source>
</evidence>
<name>A0A6C0GJF5_9BACT</name>
<feature type="transmembrane region" description="Helical" evidence="7">
    <location>
        <begin position="356"/>
        <end position="377"/>
    </location>
</feature>
<dbReference type="InterPro" id="IPR025857">
    <property type="entry name" value="MacB_PCD"/>
</dbReference>
<dbReference type="PANTHER" id="PTHR30572">
    <property type="entry name" value="MEMBRANE COMPONENT OF TRANSPORTER-RELATED"/>
    <property type="match status" value="1"/>
</dbReference>
<keyword evidence="11" id="KW-1185">Reference proteome</keyword>
<proteinExistence type="inferred from homology"/>
<feature type="transmembrane region" description="Helical" evidence="7">
    <location>
        <begin position="324"/>
        <end position="344"/>
    </location>
</feature>
<evidence type="ECO:0000256" key="2">
    <source>
        <dbReference type="ARBA" id="ARBA00022475"/>
    </source>
</evidence>
<evidence type="ECO:0000256" key="3">
    <source>
        <dbReference type="ARBA" id="ARBA00022692"/>
    </source>
</evidence>
<evidence type="ECO:0000256" key="5">
    <source>
        <dbReference type="ARBA" id="ARBA00023136"/>
    </source>
</evidence>
<keyword evidence="5 7" id="KW-0472">Membrane</keyword>
<evidence type="ECO:0000259" key="9">
    <source>
        <dbReference type="Pfam" id="PF12704"/>
    </source>
</evidence>
<evidence type="ECO:0000313" key="10">
    <source>
        <dbReference type="EMBL" id="QHT67792.1"/>
    </source>
</evidence>
<feature type="domain" description="MacB-like periplasmic core" evidence="9">
    <location>
        <begin position="32"/>
        <end position="239"/>
    </location>
</feature>
<reference evidence="10 11" key="1">
    <citation type="submission" date="2020-01" db="EMBL/GenBank/DDBJ databases">
        <authorList>
            <person name="Kim M.K."/>
        </authorList>
    </citation>
    <scope>NUCLEOTIDE SEQUENCE [LARGE SCALE GENOMIC DNA]</scope>
    <source>
        <strain evidence="10 11">172606-1</strain>
    </source>
</reference>
<dbReference type="Pfam" id="PF12704">
    <property type="entry name" value="MacB_PCD"/>
    <property type="match status" value="1"/>
</dbReference>
<dbReference type="RefSeq" id="WP_162443814.1">
    <property type="nucleotide sequence ID" value="NZ_CP048222.1"/>
</dbReference>
<dbReference type="KEGG" id="rhoz:GXP67_14680"/>
<sequence>MIRHIFKLIWNRRKANFLIMTEIFFSFIVLYAVVTMAVFYLDNKKDPLGFTYENQWVVEIDTKGSSNISKLASFRQLFANLRTMDEVVSVSGMSITPFSSNNWNGSTSIKGKRYDYEATGGTDDLVQTLDLHITRGRWFTPDDGMSNKNPVVINEHFAQAVFGAEDPIGKPLFDLNNTDKPTEIVGVITNYKKDGEYAASTNFYFERMTLQDTTGRIPETLVIKVRPGTTAQFEEKLSRLLQGTVKEWTFSVESLTREREDKISMYITPLIVASLIAAFLIAMVALGLIGIIWQNVMGRISEIGLRRATGATKKDINWQILGELLMITSLGMLAALILVIQFPILGVLSFVSTKVYIIALLISVLSIYAVTVLCGIYPSMLATKIQPTEALHAE</sequence>